<proteinExistence type="predicted"/>
<organism evidence="2 3">
    <name type="scientific">Agaribacter flavus</name>
    <dbReference type="NCBI Taxonomy" id="1902781"/>
    <lineage>
        <taxon>Bacteria</taxon>
        <taxon>Pseudomonadati</taxon>
        <taxon>Pseudomonadota</taxon>
        <taxon>Gammaproteobacteria</taxon>
        <taxon>Alteromonadales</taxon>
        <taxon>Alteromonadaceae</taxon>
        <taxon>Agaribacter</taxon>
    </lineage>
</organism>
<comment type="caution">
    <text evidence="2">The sequence shown here is derived from an EMBL/GenBank/DDBJ whole genome shotgun (WGS) entry which is preliminary data.</text>
</comment>
<reference evidence="3" key="1">
    <citation type="journal article" date="2019" name="Int. J. Syst. Evol. Microbiol.">
        <title>The Global Catalogue of Microorganisms (GCM) 10K type strain sequencing project: providing services to taxonomists for standard genome sequencing and annotation.</title>
        <authorList>
            <consortium name="The Broad Institute Genomics Platform"/>
            <consortium name="The Broad Institute Genome Sequencing Center for Infectious Disease"/>
            <person name="Wu L."/>
            <person name="Ma J."/>
        </authorList>
    </citation>
    <scope>NUCLEOTIDE SEQUENCE [LARGE SCALE GENOMIC DNA]</scope>
    <source>
        <strain evidence="3">KCTC 52473</strain>
    </source>
</reference>
<accession>A0ABV7FTW2</accession>
<evidence type="ECO:0000313" key="3">
    <source>
        <dbReference type="Proteomes" id="UP001595478"/>
    </source>
</evidence>
<feature type="chain" id="PRO_5045534023" evidence="1">
    <location>
        <begin position="22"/>
        <end position="165"/>
    </location>
</feature>
<dbReference type="EMBL" id="JBHRSW010000017">
    <property type="protein sequence ID" value="MFC3122170.1"/>
    <property type="molecule type" value="Genomic_DNA"/>
</dbReference>
<sequence length="165" mass="19421">MKILPTIFTLFLFLFPLFGHANPLDAFKYMASSTWKAEGKWKSGAVFKQEVSYRFELSDKIVIAETKGFTDKDQTTFGLRNHGVRKYDAESNKIKFWEFDVFNGLTEGLVTIENKNIYYQYYYGKSLISDGWEYVDENTYNYKVGEYKNGVWLSTYLETTFKRVE</sequence>
<gene>
    <name evidence="2" type="ORF">ACFOHL_11115</name>
</gene>
<feature type="signal peptide" evidence="1">
    <location>
        <begin position="1"/>
        <end position="21"/>
    </location>
</feature>
<name>A0ABV7FTW2_9ALTE</name>
<evidence type="ECO:0000256" key="1">
    <source>
        <dbReference type="SAM" id="SignalP"/>
    </source>
</evidence>
<evidence type="ECO:0000313" key="2">
    <source>
        <dbReference type="EMBL" id="MFC3122170.1"/>
    </source>
</evidence>
<keyword evidence="1" id="KW-0732">Signal</keyword>
<dbReference type="RefSeq" id="WP_376920303.1">
    <property type="nucleotide sequence ID" value="NZ_JBHRSW010000017.1"/>
</dbReference>
<dbReference type="Proteomes" id="UP001595478">
    <property type="component" value="Unassembled WGS sequence"/>
</dbReference>
<protein>
    <submittedName>
        <fullName evidence="2">Uncharacterized protein</fullName>
    </submittedName>
</protein>
<keyword evidence="3" id="KW-1185">Reference proteome</keyword>